<dbReference type="Gene3D" id="1.10.10.10">
    <property type="entry name" value="Winged helix-like DNA-binding domain superfamily/Winged helix DNA-binding domain"/>
    <property type="match status" value="1"/>
</dbReference>
<dbReference type="InterPro" id="IPR036388">
    <property type="entry name" value="WH-like_DNA-bd_sf"/>
</dbReference>
<accession>A0A6B4GX44</accession>
<dbReference type="Pfam" id="PF13730">
    <property type="entry name" value="HTH_36"/>
    <property type="match status" value="1"/>
</dbReference>
<gene>
    <name evidence="1" type="ORF">FCV25_18135</name>
</gene>
<evidence type="ECO:0000313" key="2">
    <source>
        <dbReference type="Proteomes" id="UP000472521"/>
    </source>
</evidence>
<dbReference type="AlphaFoldDB" id="A0A6B4GX44"/>
<dbReference type="Proteomes" id="UP000472521">
    <property type="component" value="Unassembled WGS sequence"/>
</dbReference>
<organism evidence="1 2">
    <name type="scientific">Clostridium botulinum</name>
    <dbReference type="NCBI Taxonomy" id="1491"/>
    <lineage>
        <taxon>Bacteria</taxon>
        <taxon>Bacillati</taxon>
        <taxon>Bacillota</taxon>
        <taxon>Clostridia</taxon>
        <taxon>Eubacteriales</taxon>
        <taxon>Clostridiaceae</taxon>
        <taxon>Clostridium</taxon>
    </lineage>
</organism>
<sequence>MPGFTIVDNENILDNNDLSIQEQSVLIALISYYNKEKGYAYPSYKQLKLRSKLKDNRTLIKTIESLMQKKYLTKKTLKGIGVKYFITKCNVEPRGESHQVENYTKCKNTLPPSGELHHDQVENYTTTNTNTNIKTNTKNYIDLKFIDDVIDRVKITQEQYDKLVKKFNEEIVHKNIINLDNYIANGKGNKYKDHYRVLNTWCNKSKSKDEVKPGLDRKNLEDWRL</sequence>
<name>A0A6B4GX44_CLOBO</name>
<protein>
    <recommendedName>
        <fullName evidence="3">Helix-turn-helix domain-containing protein</fullName>
    </recommendedName>
</protein>
<evidence type="ECO:0000313" key="1">
    <source>
        <dbReference type="EMBL" id="NFF03618.1"/>
    </source>
</evidence>
<reference evidence="1 2" key="1">
    <citation type="submission" date="2019-04" db="EMBL/GenBank/DDBJ databases">
        <title>Genome sequencing of Clostridium botulinum Groups I-IV and Clostridium butyricum.</title>
        <authorList>
            <person name="Brunt J."/>
            <person name="Van Vliet A.H.M."/>
            <person name="Stringer S.C."/>
            <person name="Carter A.T."/>
            <person name="Peck M.W."/>
        </authorList>
    </citation>
    <scope>NUCLEOTIDE SEQUENCE [LARGE SCALE GENOMIC DNA]</scope>
    <source>
        <strain evidence="1 2">IFR 18/054</strain>
    </source>
</reference>
<evidence type="ECO:0008006" key="3">
    <source>
        <dbReference type="Google" id="ProtNLM"/>
    </source>
</evidence>
<dbReference type="EMBL" id="SWND01000017">
    <property type="protein sequence ID" value="NFF03618.1"/>
    <property type="molecule type" value="Genomic_DNA"/>
</dbReference>
<comment type="caution">
    <text evidence="1">The sequence shown here is derived from an EMBL/GenBank/DDBJ whole genome shotgun (WGS) entry which is preliminary data.</text>
</comment>
<proteinExistence type="predicted"/>